<evidence type="ECO:0000256" key="1">
    <source>
        <dbReference type="SAM" id="MobiDB-lite"/>
    </source>
</evidence>
<reference evidence="2" key="1">
    <citation type="submission" date="2021-06" db="EMBL/GenBank/DDBJ databases">
        <authorList>
            <person name="Kallberg Y."/>
            <person name="Tangrot J."/>
            <person name="Rosling A."/>
        </authorList>
    </citation>
    <scope>NUCLEOTIDE SEQUENCE</scope>
    <source>
        <strain evidence="2">MT106</strain>
    </source>
</reference>
<accession>A0A9N8Z5E4</accession>
<gene>
    <name evidence="2" type="ORF">AGERDE_LOCUS3061</name>
</gene>
<dbReference type="AlphaFoldDB" id="A0A9N8Z5E4"/>
<organism evidence="2 3">
    <name type="scientific">Ambispora gerdemannii</name>
    <dbReference type="NCBI Taxonomy" id="144530"/>
    <lineage>
        <taxon>Eukaryota</taxon>
        <taxon>Fungi</taxon>
        <taxon>Fungi incertae sedis</taxon>
        <taxon>Mucoromycota</taxon>
        <taxon>Glomeromycotina</taxon>
        <taxon>Glomeromycetes</taxon>
        <taxon>Archaeosporales</taxon>
        <taxon>Ambisporaceae</taxon>
        <taxon>Ambispora</taxon>
    </lineage>
</organism>
<keyword evidence="3" id="KW-1185">Reference proteome</keyword>
<comment type="caution">
    <text evidence="2">The sequence shown here is derived from an EMBL/GenBank/DDBJ whole genome shotgun (WGS) entry which is preliminary data.</text>
</comment>
<dbReference type="Proteomes" id="UP000789831">
    <property type="component" value="Unassembled WGS sequence"/>
</dbReference>
<name>A0A9N8Z5E4_9GLOM</name>
<sequence length="54" mass="6250">MAKGRKQSTKNRSDTQETNASLMARWRGTSTKDVKRTIQQEELELGFIRKPRGK</sequence>
<feature type="region of interest" description="Disordered" evidence="1">
    <location>
        <begin position="1"/>
        <end position="34"/>
    </location>
</feature>
<evidence type="ECO:0000313" key="3">
    <source>
        <dbReference type="Proteomes" id="UP000789831"/>
    </source>
</evidence>
<dbReference type="EMBL" id="CAJVPL010000276">
    <property type="protein sequence ID" value="CAG8477574.1"/>
    <property type="molecule type" value="Genomic_DNA"/>
</dbReference>
<protein>
    <submittedName>
        <fullName evidence="2">1029_t:CDS:1</fullName>
    </submittedName>
</protein>
<evidence type="ECO:0000313" key="2">
    <source>
        <dbReference type="EMBL" id="CAG8477574.1"/>
    </source>
</evidence>
<proteinExistence type="predicted"/>